<evidence type="ECO:0000256" key="1">
    <source>
        <dbReference type="SAM" id="Phobius"/>
    </source>
</evidence>
<comment type="caution">
    <text evidence="3">The sequence shown here is derived from an EMBL/GenBank/DDBJ whole genome shotgun (WGS) entry which is preliminary data.</text>
</comment>
<name>A0A401X0L0_ACEPA</name>
<feature type="transmembrane region" description="Helical" evidence="1">
    <location>
        <begin position="444"/>
        <end position="465"/>
    </location>
</feature>
<dbReference type="Pfam" id="PF13403">
    <property type="entry name" value="Hint_2"/>
    <property type="match status" value="1"/>
</dbReference>
<keyword evidence="4" id="KW-1185">Reference proteome</keyword>
<evidence type="ECO:0000259" key="2">
    <source>
        <dbReference type="Pfam" id="PF13403"/>
    </source>
</evidence>
<dbReference type="InterPro" id="IPR036844">
    <property type="entry name" value="Hint_dom_sf"/>
</dbReference>
<keyword evidence="1" id="KW-1133">Transmembrane helix</keyword>
<sequence length="499" mass="53962">MAASTITIPSNQTVTFDATSSTLNSTIDFTGTSGNLELTNLSASNPLALTITGNFGANISNVLTFGTADNVSVANSKVTITAKPNQNTIINLADANNNALGTITVAGDPWGLIPASYPNATIKGMSFRVIATPKGTVAVQDLHAGDEVLTYANGVASVGTLSWAGMAHCTVNPALPDDMAGYPVRILANAMADGVPYKDMLLTAEHCLFFNGMFIPARMLVNGSSIFYDKSITSYNYYHIETPDHAVIMADGMLTESYLDTGNRRSFTQQGNVIQLGGTPKSWQADAAAPLCADWDAAKTIFTQIAARAPQGAYTAPHTTHVPELHLVTERGATIWPANCKNDTYNFILPANTQAVRIVSRASRPADAIGPFVDDRRTLGVAVADINLLSSSKHQAVTAHLQAEKPEGWHATDWTDCAWTNGNAALPLHRIPDSAKSSIILEVMIIYFSYIYFLISVFLFCYFRILNITSHRKKNSWQRPLIPTRRLCLMRLIPHAVPR</sequence>
<dbReference type="RefSeq" id="WP_259328618.1">
    <property type="nucleotide sequence ID" value="NZ_BDEV01000013.1"/>
</dbReference>
<dbReference type="EMBL" id="BDEV01000013">
    <property type="protein sequence ID" value="GCD61377.1"/>
    <property type="molecule type" value="Genomic_DNA"/>
</dbReference>
<evidence type="ECO:0000313" key="3">
    <source>
        <dbReference type="EMBL" id="GCD61377.1"/>
    </source>
</evidence>
<dbReference type="SUPFAM" id="SSF51294">
    <property type="entry name" value="Hedgehog/intein (Hint) domain"/>
    <property type="match status" value="1"/>
</dbReference>
<gene>
    <name evidence="3" type="ORF">NBRC3278_0470</name>
</gene>
<dbReference type="Proteomes" id="UP000287385">
    <property type="component" value="Unassembled WGS sequence"/>
</dbReference>
<keyword evidence="1" id="KW-0472">Membrane</keyword>
<organism evidence="3 4">
    <name type="scientific">Acetobacter pasteurianus NBRC 3278</name>
    <dbReference type="NCBI Taxonomy" id="1226660"/>
    <lineage>
        <taxon>Bacteria</taxon>
        <taxon>Pseudomonadati</taxon>
        <taxon>Pseudomonadota</taxon>
        <taxon>Alphaproteobacteria</taxon>
        <taxon>Acetobacterales</taxon>
        <taxon>Acetobacteraceae</taxon>
        <taxon>Acetobacter</taxon>
    </lineage>
</organism>
<dbReference type="InterPro" id="IPR028992">
    <property type="entry name" value="Hedgehog/Intein_dom"/>
</dbReference>
<feature type="domain" description="Hedgehog/Intein (Hint)" evidence="2">
    <location>
        <begin position="130"/>
        <end position="261"/>
    </location>
</feature>
<evidence type="ECO:0000313" key="4">
    <source>
        <dbReference type="Proteomes" id="UP000287385"/>
    </source>
</evidence>
<dbReference type="AlphaFoldDB" id="A0A401X0L0"/>
<reference evidence="3 4" key="1">
    <citation type="submission" date="2016-06" db="EMBL/GenBank/DDBJ databases">
        <title>Acetobacter pasteurianus NBRC 3278 whole genome sequencing project.</title>
        <authorList>
            <person name="Matsutani M."/>
            <person name="Shiwa Y."/>
            <person name="Okamoto-Kainuma A."/>
            <person name="Ishikawa M."/>
            <person name="Koizumi Y."/>
            <person name="Yoshikawa H."/>
            <person name="Yakushi T."/>
            <person name="Matsushita K."/>
        </authorList>
    </citation>
    <scope>NUCLEOTIDE SEQUENCE [LARGE SCALE GENOMIC DNA]</scope>
    <source>
        <strain evidence="3 4">NBRC 3278</strain>
    </source>
</reference>
<accession>A0A401X0L0</accession>
<keyword evidence="1" id="KW-0812">Transmembrane</keyword>
<protein>
    <submittedName>
        <fullName evidence="3">Outer membrane protein</fullName>
    </submittedName>
</protein>
<proteinExistence type="predicted"/>